<dbReference type="AlphaFoldDB" id="S9QD96"/>
<dbReference type="Pfam" id="PF13416">
    <property type="entry name" value="SBP_bac_8"/>
    <property type="match status" value="1"/>
</dbReference>
<name>S9QD96_9RHOB</name>
<dbReference type="GO" id="GO:0030975">
    <property type="term" value="F:thiamine binding"/>
    <property type="evidence" value="ECO:0007669"/>
    <property type="project" value="TreeGrafter"/>
</dbReference>
<dbReference type="InterPro" id="IPR006059">
    <property type="entry name" value="SBP"/>
</dbReference>
<accession>S9QD96</accession>
<dbReference type="Proteomes" id="UP000015351">
    <property type="component" value="Unassembled WGS sequence"/>
</dbReference>
<dbReference type="RefSeq" id="WP_021100786.1">
    <property type="nucleotide sequence ID" value="NZ_KE557306.1"/>
</dbReference>
<evidence type="ECO:0000256" key="1">
    <source>
        <dbReference type="ARBA" id="ARBA00022729"/>
    </source>
</evidence>
<comment type="caution">
    <text evidence="3">The sequence shown here is derived from an EMBL/GenBank/DDBJ whole genome shotgun (WGS) entry which is preliminary data.</text>
</comment>
<reference evidence="4" key="1">
    <citation type="journal article" date="2013" name="Stand. Genomic Sci.">
        <title>Genome sequence of the Litoreibacter arenae type strain (DSM 19593(T)), a member of the Roseobacter clade isolated from sea sand.</title>
        <authorList>
            <person name="Riedel T."/>
            <person name="Fiebig A."/>
            <person name="Petersen J."/>
            <person name="Gronow S."/>
            <person name="Kyrpides N.C."/>
            <person name="Goker M."/>
            <person name="Klenk H.P."/>
        </authorList>
    </citation>
    <scope>NUCLEOTIDE SEQUENCE [LARGE SCALE GENOMIC DNA]</scope>
    <source>
        <strain evidence="4">DSM 19593</strain>
    </source>
</reference>
<dbReference type="PATRIC" id="fig|1123360.3.peg.2208"/>
<dbReference type="eggNOG" id="COG0687">
    <property type="taxonomic scope" value="Bacteria"/>
</dbReference>
<gene>
    <name evidence="3" type="ORF">thalar_02231</name>
</gene>
<protein>
    <submittedName>
        <fullName evidence="3">ABC transporter, periplasmic spermidine putrescine-binding protein PotD</fullName>
    </submittedName>
</protein>
<dbReference type="PANTHER" id="PTHR30006">
    <property type="entry name" value="THIAMINE-BINDING PERIPLASMIC PROTEIN-RELATED"/>
    <property type="match status" value="1"/>
</dbReference>
<sequence length="344" mass="37952">MKLKSTLGAAVAAAALTSTPALAQDRTLTISVYAFAQEEFRELVYEPFEEKCGCDLVVETGNSVERMSKIEANRENPVIDMAVMSLHDALSLSRQDLLQKIDTSKLSNHGDLFDVAKDPLGNGEAVGYTLYATSIVYRTDKVEIASWKDLFQDKLKGRVALPDITTNQGARTLWMIGKAIGDEDMSLKAPMELVGENADDIATFYQRSSQLAQLVQQDEVWAAPVGRFAWSRFKDNGLDMTWAEPAEGQFGDMNVMIMPKGIPAENAELALEFMDYWLSPEIQLALAEALIDSPVNKTVEVSAEAAEGLTVGAELIDSLNFMAPEVILDNRDQWLDSWNDTVIQ</sequence>
<dbReference type="Gene3D" id="3.40.190.10">
    <property type="entry name" value="Periplasmic binding protein-like II"/>
    <property type="match status" value="2"/>
</dbReference>
<proteinExistence type="predicted"/>
<dbReference type="STRING" id="1123360.thalar_02231"/>
<keyword evidence="4" id="KW-1185">Reference proteome</keyword>
<feature type="signal peptide" evidence="2">
    <location>
        <begin position="1"/>
        <end position="23"/>
    </location>
</feature>
<dbReference type="HOGENOM" id="CLU_026974_4_0_5"/>
<evidence type="ECO:0000313" key="4">
    <source>
        <dbReference type="Proteomes" id="UP000015351"/>
    </source>
</evidence>
<organism evidence="3 4">
    <name type="scientific">Litoreibacter arenae DSM 19593</name>
    <dbReference type="NCBI Taxonomy" id="1123360"/>
    <lineage>
        <taxon>Bacteria</taxon>
        <taxon>Pseudomonadati</taxon>
        <taxon>Pseudomonadota</taxon>
        <taxon>Alphaproteobacteria</taxon>
        <taxon>Rhodobacterales</taxon>
        <taxon>Roseobacteraceae</taxon>
        <taxon>Litoreibacter</taxon>
    </lineage>
</organism>
<evidence type="ECO:0000256" key="2">
    <source>
        <dbReference type="SAM" id="SignalP"/>
    </source>
</evidence>
<keyword evidence="1 2" id="KW-0732">Signal</keyword>
<evidence type="ECO:0000313" key="3">
    <source>
        <dbReference type="EMBL" id="EPX79406.1"/>
    </source>
</evidence>
<dbReference type="GO" id="GO:0030288">
    <property type="term" value="C:outer membrane-bounded periplasmic space"/>
    <property type="evidence" value="ECO:0007669"/>
    <property type="project" value="TreeGrafter"/>
</dbReference>
<feature type="chain" id="PRO_5004554886" evidence="2">
    <location>
        <begin position="24"/>
        <end position="344"/>
    </location>
</feature>
<dbReference type="EMBL" id="AONI01000010">
    <property type="protein sequence ID" value="EPX79406.1"/>
    <property type="molecule type" value="Genomic_DNA"/>
</dbReference>
<dbReference type="SUPFAM" id="SSF53850">
    <property type="entry name" value="Periplasmic binding protein-like II"/>
    <property type="match status" value="1"/>
</dbReference>
<dbReference type="PANTHER" id="PTHR30006:SF2">
    <property type="entry name" value="ABC TRANSPORTER SUBSTRATE-BINDING PROTEIN"/>
    <property type="match status" value="1"/>
</dbReference>
<dbReference type="CDD" id="cd13589">
    <property type="entry name" value="PBP2_polyamine_RpCGA009"/>
    <property type="match status" value="1"/>
</dbReference>
<dbReference type="GO" id="GO:0030976">
    <property type="term" value="F:thiamine pyrophosphate binding"/>
    <property type="evidence" value="ECO:0007669"/>
    <property type="project" value="TreeGrafter"/>
</dbReference>
<dbReference type="OrthoDB" id="9766989at2"/>
<dbReference type="GO" id="GO:0015888">
    <property type="term" value="P:thiamine transport"/>
    <property type="evidence" value="ECO:0007669"/>
    <property type="project" value="TreeGrafter"/>
</dbReference>